<sequence>MAKVSSEEEKLMKPTARDFKDELLRELKENPKTSWGKTELVLYINEVYGEFLERYVE</sequence>
<organism evidence="1">
    <name type="scientific">viral metagenome</name>
    <dbReference type="NCBI Taxonomy" id="1070528"/>
    <lineage>
        <taxon>unclassified sequences</taxon>
        <taxon>metagenomes</taxon>
        <taxon>organismal metagenomes</taxon>
    </lineage>
</organism>
<protein>
    <submittedName>
        <fullName evidence="1">Uncharacterized protein</fullName>
    </submittedName>
</protein>
<proteinExistence type="predicted"/>
<gene>
    <name evidence="1" type="ORF">MM415B02836_0014</name>
</gene>
<dbReference type="EMBL" id="MT142749">
    <property type="protein sequence ID" value="QJA88051.1"/>
    <property type="molecule type" value="Genomic_DNA"/>
</dbReference>
<name>A0A6M3L337_9ZZZZ</name>
<evidence type="ECO:0000313" key="1">
    <source>
        <dbReference type="EMBL" id="QJA88051.1"/>
    </source>
</evidence>
<accession>A0A6M3L337</accession>
<reference evidence="1" key="1">
    <citation type="submission" date="2020-03" db="EMBL/GenBank/DDBJ databases">
        <title>The deep terrestrial virosphere.</title>
        <authorList>
            <person name="Holmfeldt K."/>
            <person name="Nilsson E."/>
            <person name="Simone D."/>
            <person name="Lopez-Fernandez M."/>
            <person name="Wu X."/>
            <person name="de Brujin I."/>
            <person name="Lundin D."/>
            <person name="Andersson A."/>
            <person name="Bertilsson S."/>
            <person name="Dopson M."/>
        </authorList>
    </citation>
    <scope>NUCLEOTIDE SEQUENCE</scope>
    <source>
        <strain evidence="1">MM415B02836</strain>
    </source>
</reference>
<dbReference type="AlphaFoldDB" id="A0A6M3L337"/>